<protein>
    <submittedName>
        <fullName evidence="1">Gliding motility-associated C-terminal domain-containing protein</fullName>
    </submittedName>
</protein>
<accession>A0A418LVT5</accession>
<evidence type="ECO:0000313" key="2">
    <source>
        <dbReference type="Proteomes" id="UP000283523"/>
    </source>
</evidence>
<dbReference type="RefSeq" id="WP_119671882.1">
    <property type="nucleotide sequence ID" value="NZ_QXED01000019.1"/>
</dbReference>
<name>A0A418LVT5_9BACT</name>
<evidence type="ECO:0000313" key="1">
    <source>
        <dbReference type="EMBL" id="RIV17361.1"/>
    </source>
</evidence>
<reference evidence="1 2" key="1">
    <citation type="submission" date="2018-08" db="EMBL/GenBank/DDBJ databases">
        <title>Fibrisoma montanum sp. nov., isolated from Danxia mountain soil.</title>
        <authorList>
            <person name="Huang Y."/>
        </authorList>
    </citation>
    <scope>NUCLEOTIDE SEQUENCE [LARGE SCALE GENOMIC DNA]</scope>
    <source>
        <strain evidence="1 2">HYT19</strain>
    </source>
</reference>
<dbReference type="NCBIfam" id="TIGR04131">
    <property type="entry name" value="Bac_Flav_CTERM"/>
    <property type="match status" value="1"/>
</dbReference>
<dbReference type="Proteomes" id="UP000283523">
    <property type="component" value="Unassembled WGS sequence"/>
</dbReference>
<dbReference type="AlphaFoldDB" id="A0A418LVT5"/>
<dbReference type="InterPro" id="IPR026341">
    <property type="entry name" value="T9SS_type_B"/>
</dbReference>
<organism evidence="1 2">
    <name type="scientific">Fibrisoma montanum</name>
    <dbReference type="NCBI Taxonomy" id="2305895"/>
    <lineage>
        <taxon>Bacteria</taxon>
        <taxon>Pseudomonadati</taxon>
        <taxon>Bacteroidota</taxon>
        <taxon>Cytophagia</taxon>
        <taxon>Cytophagales</taxon>
        <taxon>Spirosomataceae</taxon>
        <taxon>Fibrisoma</taxon>
    </lineage>
</organism>
<dbReference type="Pfam" id="PF13585">
    <property type="entry name" value="CHU_C"/>
    <property type="match status" value="1"/>
</dbReference>
<dbReference type="OrthoDB" id="1490014at2"/>
<keyword evidence="2" id="KW-1185">Reference proteome</keyword>
<dbReference type="EMBL" id="QXED01000019">
    <property type="protein sequence ID" value="RIV17361.1"/>
    <property type="molecule type" value="Genomic_DNA"/>
</dbReference>
<proteinExistence type="predicted"/>
<sequence>MIRLLVLGWVYLFAGVVGYSQPVDCSNIGFEEGTFRGWERWIGYPADSAQKVFFISLRSGSEHLGTGLFGHTITKITDGYDPFINEQIPVVAPGSQHSVRLGTSAIGSTADQLRSTLRVSADAPLLLYRFAVVLQNPNHKPYQQPAFRLLIRTPQGDTIPCGYYQASASNQTAGFTKQGGLIYLNWTNCIVDLRPYIGQQLTIEVTAHGCTDGAHFGYAYFDARCLEAAVTAASFCSQQDTTTTLSAPTGFDQYQWSTGDTTATITVVPRIGDRYWVKVRSQSTLRSDCSVELMLPYEVKEELVPTSQTISLCAGESYQVGDSVYTRSGTYRTVIKRPAPLCDSVIVTKLTVLPPVNSTQSKTICIGNTLVVGDSTYTTTGTYQTRFRRAAPLCDSVVTTHLVVQQVDLGSFQDTLVVQGDSIQLKALVPGGANYAYSWSPTDGLSCPTCAVTWAKPGQTTQYRLTARIADSGCEASQTMRVQVVPCTINVPNSFSPNGDGINDQFTILSSPCVKQVRLLIVYNRWGQVIFYGTNESNQNSSVSWDGTFRGEAADVGVYPYQILFESPVGGVRKHSGALLLLR</sequence>
<comment type="caution">
    <text evidence="1">The sequence shown here is derived from an EMBL/GenBank/DDBJ whole genome shotgun (WGS) entry which is preliminary data.</text>
</comment>
<gene>
    <name evidence="1" type="ORF">DYU11_32245</name>
</gene>